<gene>
    <name evidence="2" type="ORF">LZ495_30580</name>
</gene>
<keyword evidence="1" id="KW-0732">Signal</keyword>
<evidence type="ECO:0000313" key="2">
    <source>
        <dbReference type="EMBL" id="MCF2531537.1"/>
    </source>
</evidence>
<name>A0AA41Q7D6_9ACTN</name>
<feature type="chain" id="PRO_5041345222" evidence="1">
    <location>
        <begin position="32"/>
        <end position="433"/>
    </location>
</feature>
<evidence type="ECO:0000256" key="1">
    <source>
        <dbReference type="SAM" id="SignalP"/>
    </source>
</evidence>
<dbReference type="EMBL" id="JAKFHA010000024">
    <property type="protein sequence ID" value="MCF2531537.1"/>
    <property type="molecule type" value="Genomic_DNA"/>
</dbReference>
<keyword evidence="3" id="KW-1185">Reference proteome</keyword>
<organism evidence="2 3">
    <name type="scientific">Yinghuangia soli</name>
    <dbReference type="NCBI Taxonomy" id="2908204"/>
    <lineage>
        <taxon>Bacteria</taxon>
        <taxon>Bacillati</taxon>
        <taxon>Actinomycetota</taxon>
        <taxon>Actinomycetes</taxon>
        <taxon>Kitasatosporales</taxon>
        <taxon>Streptomycetaceae</taxon>
        <taxon>Yinghuangia</taxon>
    </lineage>
</organism>
<reference evidence="2" key="1">
    <citation type="submission" date="2022-01" db="EMBL/GenBank/DDBJ databases">
        <title>Genome-Based Taxonomic Classification of the Phylum Actinobacteria.</title>
        <authorList>
            <person name="Gao Y."/>
        </authorList>
    </citation>
    <scope>NUCLEOTIDE SEQUENCE</scope>
    <source>
        <strain evidence="2">KLBMP 8922</strain>
    </source>
</reference>
<sequence length="433" mass="42456">MAAARKAAPASTAALVLASAGIAVTAPAARAATITVNYTCTVPVIGATAASVQITLDAPTTTPKVGDTLAVSWKTQPVAALASPLPFAADTIKPSGSIGLSGAQSGSVAMSGPRANPAYTPNTPFPVGDMAGSVELTAAGTVNIAPGNFSLDVLYNGNSIVIPCTAAGPVTGLTLTVAAAPRATLSLAPTHGPAGAATTVTGSGYTPGAAVTVAGYVGAARSGDAAVTATADASGAFAVPYTVADPATDTITASEPSGLKASRPYTVDPVVDPGDAATTIGQPVRPGQLTLISDPEAAVTLPQVTLNGRDNTSSGDLVPVRVQDFRGGTLGWSLTGTVTDFVGTELGEKIPAGNLAWTPACAARPGSNSPSQVKSGPAGALSSTDARTLCNQAVSPDGKVTGGDFDAKAGLALVVPAYQKADDYYATLTLTLA</sequence>
<protein>
    <submittedName>
        <fullName evidence="2">Beta-xylosidase</fullName>
    </submittedName>
</protein>
<accession>A0AA41Q7D6</accession>
<dbReference type="Gene3D" id="2.60.40.230">
    <property type="entry name" value="Neocarzinostatin-like"/>
    <property type="match status" value="1"/>
</dbReference>
<dbReference type="Proteomes" id="UP001165378">
    <property type="component" value="Unassembled WGS sequence"/>
</dbReference>
<feature type="signal peptide" evidence="1">
    <location>
        <begin position="1"/>
        <end position="31"/>
    </location>
</feature>
<dbReference type="RefSeq" id="WP_235056184.1">
    <property type="nucleotide sequence ID" value="NZ_JAKFHA010000024.1"/>
</dbReference>
<proteinExistence type="predicted"/>
<dbReference type="AlphaFoldDB" id="A0AA41Q7D6"/>
<evidence type="ECO:0000313" key="3">
    <source>
        <dbReference type="Proteomes" id="UP001165378"/>
    </source>
</evidence>
<comment type="caution">
    <text evidence="2">The sequence shown here is derived from an EMBL/GenBank/DDBJ whole genome shotgun (WGS) entry which is preliminary data.</text>
</comment>